<dbReference type="EMBL" id="QWIP01000117">
    <property type="protein sequence ID" value="RMY72536.1"/>
    <property type="molecule type" value="Genomic_DNA"/>
</dbReference>
<dbReference type="PANTHER" id="PTHR42085:SF1">
    <property type="entry name" value="F-BOX DOMAIN-CONTAINING PROTEIN"/>
    <property type="match status" value="1"/>
</dbReference>
<dbReference type="AlphaFoldDB" id="A0A3M7E8P2"/>
<evidence type="ECO:0008006" key="4">
    <source>
        <dbReference type="Google" id="ProtNLM"/>
    </source>
</evidence>
<dbReference type="Proteomes" id="UP000269276">
    <property type="component" value="Unassembled WGS sequence"/>
</dbReference>
<feature type="compositionally biased region" description="Low complexity" evidence="1">
    <location>
        <begin position="8"/>
        <end position="24"/>
    </location>
</feature>
<protein>
    <recommendedName>
        <fullName evidence="4">F-box domain-containing protein</fullName>
    </recommendedName>
</protein>
<dbReference type="InterPro" id="IPR038883">
    <property type="entry name" value="AN11006-like"/>
</dbReference>
<gene>
    <name evidence="2" type="ORF">D0863_04458</name>
</gene>
<name>A0A3M7E8P2_HORWE</name>
<accession>A0A3M7E8P2</accession>
<sequence length="295" mass="33468">MEICQQQSPSLPSKTTTTPTNPTSFLDLPAELRNQIYTNITRRQCPRREADVRRCMALLFVSRQVRAEFLPMLYGGSDLRFDFIRPAQGFGSFEKFVDGLGGKLRFVRRIAVDHCVLEDMDRRHQSGMFFATTTFSMDVEGRVHIQVASETGRDLCCCLVKDCLRNWLEGRFLSSRALGEEDSDEDNSQEEFEPLERVQSRVTRTKRKGGEDLIEVLLDWKRLFAHDVMSNGQCWGLNCYSPASCGGFHRGGVGKSEWKMDGLVRGVPVAIEGRTRTTAQYFQELSAEAEGLWVG</sequence>
<feature type="region of interest" description="Disordered" evidence="1">
    <location>
        <begin position="1"/>
        <end position="24"/>
    </location>
</feature>
<evidence type="ECO:0000313" key="2">
    <source>
        <dbReference type="EMBL" id="RMY72536.1"/>
    </source>
</evidence>
<evidence type="ECO:0000313" key="3">
    <source>
        <dbReference type="Proteomes" id="UP000269276"/>
    </source>
</evidence>
<organism evidence="2 3">
    <name type="scientific">Hortaea werneckii</name>
    <name type="common">Black yeast</name>
    <name type="synonym">Cladosporium werneckii</name>
    <dbReference type="NCBI Taxonomy" id="91943"/>
    <lineage>
        <taxon>Eukaryota</taxon>
        <taxon>Fungi</taxon>
        <taxon>Dikarya</taxon>
        <taxon>Ascomycota</taxon>
        <taxon>Pezizomycotina</taxon>
        <taxon>Dothideomycetes</taxon>
        <taxon>Dothideomycetidae</taxon>
        <taxon>Mycosphaerellales</taxon>
        <taxon>Teratosphaeriaceae</taxon>
        <taxon>Hortaea</taxon>
    </lineage>
</organism>
<evidence type="ECO:0000256" key="1">
    <source>
        <dbReference type="SAM" id="MobiDB-lite"/>
    </source>
</evidence>
<proteinExistence type="predicted"/>
<dbReference type="OrthoDB" id="62952at2759"/>
<dbReference type="PANTHER" id="PTHR42085">
    <property type="entry name" value="F-BOX DOMAIN-CONTAINING PROTEIN"/>
    <property type="match status" value="1"/>
</dbReference>
<comment type="caution">
    <text evidence="2">The sequence shown here is derived from an EMBL/GenBank/DDBJ whole genome shotgun (WGS) entry which is preliminary data.</text>
</comment>
<reference evidence="2 3" key="1">
    <citation type="journal article" date="2018" name="BMC Genomics">
        <title>Genomic evidence for intraspecific hybridization in a clonal and extremely halotolerant yeast.</title>
        <authorList>
            <person name="Gostincar C."/>
            <person name="Stajich J.E."/>
            <person name="Zupancic J."/>
            <person name="Zalar P."/>
            <person name="Gunde-Cimerman N."/>
        </authorList>
    </citation>
    <scope>NUCLEOTIDE SEQUENCE [LARGE SCALE GENOMIC DNA]</scope>
    <source>
        <strain evidence="2 3">EXF-2682</strain>
    </source>
</reference>